<evidence type="ECO:0000256" key="3">
    <source>
        <dbReference type="ARBA" id="ARBA00023043"/>
    </source>
</evidence>
<feature type="repeat" description="ANK" evidence="4">
    <location>
        <begin position="385"/>
        <end position="417"/>
    </location>
</feature>
<organism evidence="7 8">
    <name type="scientific">Stylonychia lemnae</name>
    <name type="common">Ciliate</name>
    <dbReference type="NCBI Taxonomy" id="5949"/>
    <lineage>
        <taxon>Eukaryota</taxon>
        <taxon>Sar</taxon>
        <taxon>Alveolata</taxon>
        <taxon>Ciliophora</taxon>
        <taxon>Intramacronucleata</taxon>
        <taxon>Spirotrichea</taxon>
        <taxon>Stichotrichia</taxon>
        <taxon>Sporadotrichida</taxon>
        <taxon>Oxytrichidae</taxon>
        <taxon>Stylonychinae</taxon>
        <taxon>Stylonychia</taxon>
    </lineage>
</organism>
<protein>
    <submittedName>
        <fullName evidence="7">Ataxin-2 n-terminal region family protein</fullName>
    </submittedName>
</protein>
<dbReference type="InterPro" id="IPR036770">
    <property type="entry name" value="Ankyrin_rpt-contain_sf"/>
</dbReference>
<dbReference type="PANTHER" id="PTHR24166">
    <property type="entry name" value="ROLLING PEBBLES, ISOFORM B"/>
    <property type="match status" value="1"/>
</dbReference>
<reference evidence="7 8" key="1">
    <citation type="submission" date="2014-06" db="EMBL/GenBank/DDBJ databases">
        <authorList>
            <person name="Swart Estienne"/>
        </authorList>
    </citation>
    <scope>NUCLEOTIDE SEQUENCE [LARGE SCALE GENOMIC DNA]</scope>
    <source>
        <strain evidence="7 8">130c</strain>
    </source>
</reference>
<dbReference type="OrthoDB" id="20872at2759"/>
<dbReference type="PROSITE" id="PS50088">
    <property type="entry name" value="ANK_REPEAT"/>
    <property type="match status" value="2"/>
</dbReference>
<dbReference type="Gene3D" id="1.10.238.10">
    <property type="entry name" value="EF-hand"/>
    <property type="match status" value="1"/>
</dbReference>
<dbReference type="Proteomes" id="UP000039865">
    <property type="component" value="Unassembled WGS sequence"/>
</dbReference>
<keyword evidence="2" id="KW-0106">Calcium</keyword>
<dbReference type="Gene3D" id="1.25.40.20">
    <property type="entry name" value="Ankyrin repeat-containing domain"/>
    <property type="match status" value="2"/>
</dbReference>
<keyword evidence="3 4" id="KW-0040">ANK repeat</keyword>
<keyword evidence="8" id="KW-1185">Reference proteome</keyword>
<dbReference type="GO" id="GO:0005509">
    <property type="term" value="F:calcium ion binding"/>
    <property type="evidence" value="ECO:0007669"/>
    <property type="project" value="InterPro"/>
</dbReference>
<proteinExistence type="predicted"/>
<dbReference type="Pfam" id="PF13499">
    <property type="entry name" value="EF-hand_7"/>
    <property type="match status" value="1"/>
</dbReference>
<dbReference type="PROSITE" id="PS00018">
    <property type="entry name" value="EF_HAND_1"/>
    <property type="match status" value="1"/>
</dbReference>
<dbReference type="SMART" id="SM00248">
    <property type="entry name" value="ANK"/>
    <property type="match status" value="4"/>
</dbReference>
<evidence type="ECO:0000313" key="8">
    <source>
        <dbReference type="Proteomes" id="UP000039865"/>
    </source>
</evidence>
<dbReference type="SUPFAM" id="SSF47473">
    <property type="entry name" value="EF-hand"/>
    <property type="match status" value="1"/>
</dbReference>
<dbReference type="InterPro" id="IPR018247">
    <property type="entry name" value="EF_Hand_1_Ca_BS"/>
</dbReference>
<feature type="region of interest" description="Disordered" evidence="5">
    <location>
        <begin position="1"/>
        <end position="29"/>
    </location>
</feature>
<feature type="repeat" description="ANK" evidence="4">
    <location>
        <begin position="998"/>
        <end position="1030"/>
    </location>
</feature>
<gene>
    <name evidence="7" type="primary">Contig15328.g16333</name>
    <name evidence="7" type="ORF">STYLEM_11187</name>
</gene>
<dbReference type="SMART" id="SM00054">
    <property type="entry name" value="EFh"/>
    <property type="match status" value="2"/>
</dbReference>
<dbReference type="Pfam" id="PF12796">
    <property type="entry name" value="Ank_2"/>
    <property type="match status" value="2"/>
</dbReference>
<dbReference type="PANTHER" id="PTHR24166:SF48">
    <property type="entry name" value="PROTEIN VAPYRIN"/>
    <property type="match status" value="1"/>
</dbReference>
<dbReference type="InParanoid" id="A0A078AMR0"/>
<dbReference type="AlphaFoldDB" id="A0A078AMR0"/>
<dbReference type="PROSITE" id="PS50297">
    <property type="entry name" value="ANK_REP_REGION"/>
    <property type="match status" value="2"/>
</dbReference>
<dbReference type="EMBL" id="CCKQ01010633">
    <property type="protein sequence ID" value="CDW82158.1"/>
    <property type="molecule type" value="Genomic_DNA"/>
</dbReference>
<evidence type="ECO:0000313" key="7">
    <source>
        <dbReference type="EMBL" id="CDW82158.1"/>
    </source>
</evidence>
<evidence type="ECO:0000256" key="2">
    <source>
        <dbReference type="ARBA" id="ARBA00022837"/>
    </source>
</evidence>
<evidence type="ECO:0000259" key="6">
    <source>
        <dbReference type="PROSITE" id="PS50222"/>
    </source>
</evidence>
<keyword evidence="1" id="KW-0677">Repeat</keyword>
<dbReference type="InterPro" id="IPR011992">
    <property type="entry name" value="EF-hand-dom_pair"/>
</dbReference>
<evidence type="ECO:0000256" key="5">
    <source>
        <dbReference type="SAM" id="MobiDB-lite"/>
    </source>
</evidence>
<dbReference type="SUPFAM" id="SSF48403">
    <property type="entry name" value="Ankyrin repeat"/>
    <property type="match status" value="1"/>
</dbReference>
<name>A0A078AMR0_STYLE</name>
<evidence type="ECO:0000256" key="4">
    <source>
        <dbReference type="PROSITE-ProRule" id="PRU00023"/>
    </source>
</evidence>
<evidence type="ECO:0000256" key="1">
    <source>
        <dbReference type="ARBA" id="ARBA00022737"/>
    </source>
</evidence>
<feature type="domain" description="EF-hand" evidence="6">
    <location>
        <begin position="505"/>
        <end position="540"/>
    </location>
</feature>
<dbReference type="InterPro" id="IPR050889">
    <property type="entry name" value="Dendritic_Spine_Reg/Scaffold"/>
</dbReference>
<dbReference type="PROSITE" id="PS50222">
    <property type="entry name" value="EF_HAND_2"/>
    <property type="match status" value="1"/>
</dbReference>
<dbReference type="InterPro" id="IPR002048">
    <property type="entry name" value="EF_hand_dom"/>
</dbReference>
<sequence>MRRQITRESSSNGRAPAQHAGGTGIDTRQPKQTLMTLLDEQNNSYFSLQKSSSNKFIGYHNQQKLKNIKHNLINDQSTKRVSLQILPSFYNKQGSLSTKNNVKSLYYAFQPDELREKFERLSLKNSIELKNSKLQSHRTNEPELNKINQNHVKFADQSKLNTKRNEDSIKILTNHPLPQPNENFEKLKEMLRIKKELKVNQRELRRLKNSYNSVTADDMRTTTMDKYEQTTSINEIINRINIGANSPLEQYSPNQVKLKLVHNNLSDQTSILQNNEKDQFKIQNQSLDYSESDYNSMLSSKSINALNKNQLTPALKSTIDLCKQIKTNEVDGAENKFKYGFSKKFFQYVKEGQFFNSIRLLLKNEDLVNEQDGVRYYVVQNTFQFDYTALHWAAKRGHLNLCELLLTFESDLSKKDIFGRTPIDHAKIQGYQDVLEYLQKYQNVPFEGDKMKFKDMYQIALLNNPKEIEILESLLKLISNQTLRKEYKYFKEISSQSQNLKQRNEYLEELKKVFDDADIGKKGEITRKEFERLIMGYFELKGIKSTRQNYDRYFNLLDINKDKTIAFKEFIGFSDEVNEVEIMPIIENELHYFDFLIAKDFTHTCSINLKEINLLESITWESSSNGRAPAQHAGGTGIDTRQPKQTLMTLLDEQNNSYFSLQKSSSNKFIGYHNQQKLKNIKHNLINDQSTKRVSLQILPSFYNKQGSLSTKNNVKSLYYAFQPDELREKFERLSLKNSIELKNSKLQSHRTNEPELNKINQNHVKFADQSKLNTKRNEDSIKILTNHPLPQPNENFEKLKEMLRIKKELKVNQRELRRLKNSYNSVTADDMRTTTMDKYEQTTSINEIINRINIGANSPLEQYSPNQVKLKLVHNNLSDQTSILQNNEKDLFRIQNQSLDYSESDYNSMLSSKSINALNKNQLTPALKSTIDLCKQIKTNEVDGAENKFKYGFSKKFFQYVKEGQFFNSIRLLLKNEDLVNEQDGVRYYVVQNTFQFDYTALHWAAKRGHLNLCELLLTFESDLSKKDIFGRTPIDHAKIQGYQDVLEYLQKYQNVPFEGDKMKFKDMYQIALLNNPKEIEM</sequence>
<dbReference type="InterPro" id="IPR002110">
    <property type="entry name" value="Ankyrin_rpt"/>
</dbReference>
<accession>A0A078AMR0</accession>